<evidence type="ECO:0000313" key="2">
    <source>
        <dbReference type="EMBL" id="KIW76950.1"/>
    </source>
</evidence>
<evidence type="ECO:0000313" key="3">
    <source>
        <dbReference type="Proteomes" id="UP000053029"/>
    </source>
</evidence>
<feature type="compositionally biased region" description="Basic and acidic residues" evidence="1">
    <location>
        <begin position="107"/>
        <end position="122"/>
    </location>
</feature>
<gene>
    <name evidence="2" type="ORF">Z517_09394</name>
</gene>
<name>A0A0D2GE95_9EURO</name>
<protein>
    <submittedName>
        <fullName evidence="2">Uncharacterized protein</fullName>
    </submittedName>
</protein>
<sequence>MPISTTIGLMAFGWFVEERDALIVPTFFFGVMERRPPVHRPDLPLMVESSSGTKTCVRVWTLSLARTEAAATAAAPSPTPLPLRPLPLFHLGGRGACRRGPFATAEDAAKHSAERRIAAGAD</sequence>
<accession>A0A0D2GE95</accession>
<evidence type="ECO:0000256" key="1">
    <source>
        <dbReference type="SAM" id="MobiDB-lite"/>
    </source>
</evidence>
<dbReference type="GeneID" id="25308884"/>
<dbReference type="VEuPathDB" id="FungiDB:Z517_09394"/>
<proteinExistence type="predicted"/>
<dbReference type="RefSeq" id="XP_013280758.1">
    <property type="nucleotide sequence ID" value="XM_013425304.1"/>
</dbReference>
<dbReference type="HOGENOM" id="CLU_2026793_0_0_1"/>
<dbReference type="Proteomes" id="UP000053029">
    <property type="component" value="Unassembled WGS sequence"/>
</dbReference>
<reference evidence="2 3" key="1">
    <citation type="submission" date="2015-01" db="EMBL/GenBank/DDBJ databases">
        <title>The Genome Sequence of Fonsecaea pedrosoi CBS 271.37.</title>
        <authorList>
            <consortium name="The Broad Institute Genomics Platform"/>
            <person name="Cuomo C."/>
            <person name="de Hoog S."/>
            <person name="Gorbushina A."/>
            <person name="Stielow B."/>
            <person name="Teixiera M."/>
            <person name="Abouelleil A."/>
            <person name="Chapman S.B."/>
            <person name="Priest M."/>
            <person name="Young S.K."/>
            <person name="Wortman J."/>
            <person name="Nusbaum C."/>
            <person name="Birren B."/>
        </authorList>
    </citation>
    <scope>NUCLEOTIDE SEQUENCE [LARGE SCALE GENOMIC DNA]</scope>
    <source>
        <strain evidence="2 3">CBS 271.37</strain>
    </source>
</reference>
<keyword evidence="3" id="KW-1185">Reference proteome</keyword>
<feature type="region of interest" description="Disordered" evidence="1">
    <location>
        <begin position="103"/>
        <end position="122"/>
    </location>
</feature>
<dbReference type="EMBL" id="KN846974">
    <property type="protein sequence ID" value="KIW76950.1"/>
    <property type="molecule type" value="Genomic_DNA"/>
</dbReference>
<organism evidence="2 3">
    <name type="scientific">Fonsecaea pedrosoi CBS 271.37</name>
    <dbReference type="NCBI Taxonomy" id="1442368"/>
    <lineage>
        <taxon>Eukaryota</taxon>
        <taxon>Fungi</taxon>
        <taxon>Dikarya</taxon>
        <taxon>Ascomycota</taxon>
        <taxon>Pezizomycotina</taxon>
        <taxon>Eurotiomycetes</taxon>
        <taxon>Chaetothyriomycetidae</taxon>
        <taxon>Chaetothyriales</taxon>
        <taxon>Herpotrichiellaceae</taxon>
        <taxon>Fonsecaea</taxon>
    </lineage>
</organism>
<dbReference type="AlphaFoldDB" id="A0A0D2GE95"/>